<name>A0AAN8SBW6_POLSC</name>
<comment type="caution">
    <text evidence="1">The sequence shown here is derived from an EMBL/GenBank/DDBJ whole genome shotgun (WGS) entry which is preliminary data.</text>
</comment>
<dbReference type="Proteomes" id="UP001372834">
    <property type="component" value="Unassembled WGS sequence"/>
</dbReference>
<evidence type="ECO:0000313" key="1">
    <source>
        <dbReference type="EMBL" id="KAK6642781.1"/>
    </source>
</evidence>
<evidence type="ECO:0000313" key="2">
    <source>
        <dbReference type="Proteomes" id="UP001372834"/>
    </source>
</evidence>
<sequence length="77" mass="8521">MGTDKKAKAKQEESDVKAKKKYSVAACCLLLWVDRARAVEGLGQNPTNFLQELMLLSLPHENSFSVPVTHSDGLKTF</sequence>
<reference evidence="1 2" key="1">
    <citation type="submission" date="2023-10" db="EMBL/GenBank/DDBJ databases">
        <title>Genomes of two closely related lineages of the louse Polyplax serrata with different host specificities.</title>
        <authorList>
            <person name="Martinu J."/>
            <person name="Tarabai H."/>
            <person name="Stefka J."/>
            <person name="Hypsa V."/>
        </authorList>
    </citation>
    <scope>NUCLEOTIDE SEQUENCE [LARGE SCALE GENOMIC DNA]</scope>
    <source>
        <strain evidence="1">HR10_N</strain>
    </source>
</reference>
<feature type="non-terminal residue" evidence="1">
    <location>
        <position position="77"/>
    </location>
</feature>
<organism evidence="1 2">
    <name type="scientific">Polyplax serrata</name>
    <name type="common">Common mouse louse</name>
    <dbReference type="NCBI Taxonomy" id="468196"/>
    <lineage>
        <taxon>Eukaryota</taxon>
        <taxon>Metazoa</taxon>
        <taxon>Ecdysozoa</taxon>
        <taxon>Arthropoda</taxon>
        <taxon>Hexapoda</taxon>
        <taxon>Insecta</taxon>
        <taxon>Pterygota</taxon>
        <taxon>Neoptera</taxon>
        <taxon>Paraneoptera</taxon>
        <taxon>Psocodea</taxon>
        <taxon>Troctomorpha</taxon>
        <taxon>Phthiraptera</taxon>
        <taxon>Anoplura</taxon>
        <taxon>Polyplacidae</taxon>
        <taxon>Polyplax</taxon>
    </lineage>
</organism>
<dbReference type="AlphaFoldDB" id="A0AAN8SBW6"/>
<gene>
    <name evidence="1" type="ORF">RUM43_004283</name>
</gene>
<dbReference type="EMBL" id="JAWJWE010000002">
    <property type="protein sequence ID" value="KAK6642781.1"/>
    <property type="molecule type" value="Genomic_DNA"/>
</dbReference>
<accession>A0AAN8SBW6</accession>
<proteinExistence type="predicted"/>
<protein>
    <submittedName>
        <fullName evidence="1">Uncharacterized protein</fullName>
    </submittedName>
</protein>